<dbReference type="STRING" id="177199.A0A420YA09"/>
<evidence type="ECO:0000256" key="1">
    <source>
        <dbReference type="ARBA" id="ARBA00004236"/>
    </source>
</evidence>
<keyword evidence="9" id="KW-0325">Glycoprotein</keyword>
<feature type="active site" evidence="11">
    <location>
        <position position="321"/>
    </location>
</feature>
<keyword evidence="12" id="KW-1015">Disulfide bond</keyword>
<feature type="region of interest" description="Disordered" evidence="13">
    <location>
        <begin position="429"/>
        <end position="518"/>
    </location>
</feature>
<organism evidence="16 17">
    <name type="scientific">Coniochaeta pulveracea</name>
    <dbReference type="NCBI Taxonomy" id="177199"/>
    <lineage>
        <taxon>Eukaryota</taxon>
        <taxon>Fungi</taxon>
        <taxon>Dikarya</taxon>
        <taxon>Ascomycota</taxon>
        <taxon>Pezizomycotina</taxon>
        <taxon>Sordariomycetes</taxon>
        <taxon>Sordariomycetidae</taxon>
        <taxon>Coniochaetales</taxon>
        <taxon>Coniochaetaceae</taxon>
        <taxon>Coniochaeta</taxon>
    </lineage>
</organism>
<evidence type="ECO:0000313" key="16">
    <source>
        <dbReference type="EMBL" id="RKU44721.1"/>
    </source>
</evidence>
<dbReference type="EMBL" id="QVQW01000028">
    <property type="protein sequence ID" value="RKU44721.1"/>
    <property type="molecule type" value="Genomic_DNA"/>
</dbReference>
<feature type="compositionally biased region" description="Low complexity" evidence="13">
    <location>
        <begin position="496"/>
        <end position="515"/>
    </location>
</feature>
<protein>
    <recommendedName>
        <fullName evidence="15">Peptidase A1 domain-containing protein</fullName>
    </recommendedName>
</protein>
<dbReference type="InterPro" id="IPR034164">
    <property type="entry name" value="Pepsin-like_dom"/>
</dbReference>
<dbReference type="GO" id="GO:0006508">
    <property type="term" value="P:proteolysis"/>
    <property type="evidence" value="ECO:0007669"/>
    <property type="project" value="UniProtKB-KW"/>
</dbReference>
<evidence type="ECO:0000313" key="17">
    <source>
        <dbReference type="Proteomes" id="UP000275385"/>
    </source>
</evidence>
<evidence type="ECO:0000256" key="3">
    <source>
        <dbReference type="ARBA" id="ARBA00022475"/>
    </source>
</evidence>
<keyword evidence="4" id="KW-0645">Protease</keyword>
<evidence type="ECO:0000256" key="7">
    <source>
        <dbReference type="ARBA" id="ARBA00022801"/>
    </source>
</evidence>
<evidence type="ECO:0000256" key="13">
    <source>
        <dbReference type="SAM" id="MobiDB-lite"/>
    </source>
</evidence>
<feature type="compositionally biased region" description="Low complexity" evidence="13">
    <location>
        <begin position="438"/>
        <end position="465"/>
    </location>
</feature>
<keyword evidence="10" id="KW-0449">Lipoprotein</keyword>
<dbReference type="FunFam" id="2.40.70.10:FF:000085">
    <property type="entry name" value="Aspartic-type endopeptidase (CtsD), putative"/>
    <property type="match status" value="1"/>
</dbReference>
<dbReference type="GO" id="GO:0005886">
    <property type="term" value="C:plasma membrane"/>
    <property type="evidence" value="ECO:0007669"/>
    <property type="project" value="UniProtKB-SubCell"/>
</dbReference>
<dbReference type="InterPro" id="IPR033121">
    <property type="entry name" value="PEPTIDASE_A1"/>
</dbReference>
<keyword evidence="5 14" id="KW-0732">Signal</keyword>
<dbReference type="FunFam" id="2.40.70.10:FF:000060">
    <property type="entry name" value="Aspartic-type endopeptidase ctsD"/>
    <property type="match status" value="1"/>
</dbReference>
<keyword evidence="17" id="KW-1185">Reference proteome</keyword>
<dbReference type="AlphaFoldDB" id="A0A420YA09"/>
<dbReference type="CDD" id="cd05471">
    <property type="entry name" value="pepsin_like"/>
    <property type="match status" value="1"/>
</dbReference>
<dbReference type="GO" id="GO:0004190">
    <property type="term" value="F:aspartic-type endopeptidase activity"/>
    <property type="evidence" value="ECO:0007669"/>
    <property type="project" value="UniProtKB-KW"/>
</dbReference>
<feature type="disulfide bond" evidence="12">
    <location>
        <begin position="153"/>
        <end position="158"/>
    </location>
</feature>
<evidence type="ECO:0000256" key="4">
    <source>
        <dbReference type="ARBA" id="ARBA00022670"/>
    </source>
</evidence>
<evidence type="ECO:0000259" key="15">
    <source>
        <dbReference type="PROSITE" id="PS51767"/>
    </source>
</evidence>
<evidence type="ECO:0000256" key="9">
    <source>
        <dbReference type="ARBA" id="ARBA00023180"/>
    </source>
</evidence>
<dbReference type="InterPro" id="IPR021109">
    <property type="entry name" value="Peptidase_aspartic_dom_sf"/>
</dbReference>
<feature type="active site" evidence="11">
    <location>
        <position position="140"/>
    </location>
</feature>
<dbReference type="Pfam" id="PF00026">
    <property type="entry name" value="Asp"/>
    <property type="match status" value="1"/>
</dbReference>
<dbReference type="OrthoDB" id="660550at2759"/>
<comment type="similarity">
    <text evidence="2">Belongs to the peptidase A1 family.</text>
</comment>
<keyword evidence="7" id="KW-0378">Hydrolase</keyword>
<evidence type="ECO:0000256" key="10">
    <source>
        <dbReference type="ARBA" id="ARBA00023288"/>
    </source>
</evidence>
<name>A0A420YA09_9PEZI</name>
<evidence type="ECO:0000256" key="11">
    <source>
        <dbReference type="PIRSR" id="PIRSR601461-1"/>
    </source>
</evidence>
<evidence type="ECO:0000256" key="14">
    <source>
        <dbReference type="SAM" id="SignalP"/>
    </source>
</evidence>
<feature type="chain" id="PRO_5019106633" description="Peptidase A1 domain-containing protein" evidence="14">
    <location>
        <begin position="20"/>
        <end position="538"/>
    </location>
</feature>
<keyword evidence="6" id="KW-0064">Aspartyl protease</keyword>
<feature type="domain" description="Peptidase A1" evidence="15">
    <location>
        <begin position="122"/>
        <end position="426"/>
    </location>
</feature>
<evidence type="ECO:0000256" key="6">
    <source>
        <dbReference type="ARBA" id="ARBA00022750"/>
    </source>
</evidence>
<dbReference type="PANTHER" id="PTHR47966">
    <property type="entry name" value="BETA-SITE APP-CLEAVING ENZYME, ISOFORM A-RELATED"/>
    <property type="match status" value="1"/>
</dbReference>
<dbReference type="SUPFAM" id="SSF50630">
    <property type="entry name" value="Acid proteases"/>
    <property type="match status" value="1"/>
</dbReference>
<reference evidence="16 17" key="1">
    <citation type="submission" date="2018-08" db="EMBL/GenBank/DDBJ databases">
        <title>Draft genome of the lignicolous fungus Coniochaeta pulveracea.</title>
        <authorList>
            <person name="Borstlap C.J."/>
            <person name="De Witt R.N."/>
            <person name="Botha A."/>
            <person name="Volschenk H."/>
        </authorList>
    </citation>
    <scope>NUCLEOTIDE SEQUENCE [LARGE SCALE GENOMIC DNA]</scope>
    <source>
        <strain evidence="16 17">CAB683</strain>
    </source>
</reference>
<evidence type="ECO:0000256" key="2">
    <source>
        <dbReference type="ARBA" id="ARBA00007447"/>
    </source>
</evidence>
<keyword evidence="8" id="KW-0472">Membrane</keyword>
<dbReference type="PRINTS" id="PR00792">
    <property type="entry name" value="PEPSIN"/>
</dbReference>
<dbReference type="InterPro" id="IPR001461">
    <property type="entry name" value="Aspartic_peptidase_A1"/>
</dbReference>
<dbReference type="Proteomes" id="UP000275385">
    <property type="component" value="Unassembled WGS sequence"/>
</dbReference>
<dbReference type="PANTHER" id="PTHR47966:SF75">
    <property type="entry name" value="ENDOPEPTIDASE (CTSD), PUTATIVE (AFU_ORTHOLOGUE AFUA_4G07040)-RELATED"/>
    <property type="match status" value="1"/>
</dbReference>
<proteinExistence type="inferred from homology"/>
<comment type="subcellular location">
    <subcellularLocation>
        <location evidence="1">Cell membrane</location>
    </subcellularLocation>
</comment>
<comment type="caution">
    <text evidence="16">The sequence shown here is derived from an EMBL/GenBank/DDBJ whole genome shotgun (WGS) entry which is preliminary data.</text>
</comment>
<dbReference type="Gene3D" id="2.40.70.10">
    <property type="entry name" value="Acid Proteases"/>
    <property type="match status" value="2"/>
</dbReference>
<accession>A0A420YA09</accession>
<evidence type="ECO:0000256" key="8">
    <source>
        <dbReference type="ARBA" id="ARBA00023136"/>
    </source>
</evidence>
<gene>
    <name evidence="16" type="ORF">DL546_007037</name>
</gene>
<dbReference type="PROSITE" id="PS51767">
    <property type="entry name" value="PEPTIDASE_A1"/>
    <property type="match status" value="1"/>
</dbReference>
<evidence type="ECO:0000256" key="5">
    <source>
        <dbReference type="ARBA" id="ARBA00022729"/>
    </source>
</evidence>
<keyword evidence="3" id="KW-1003">Cell membrane</keyword>
<feature type="signal peptide" evidence="14">
    <location>
        <begin position="1"/>
        <end position="19"/>
    </location>
</feature>
<evidence type="ECO:0000256" key="12">
    <source>
        <dbReference type="PIRSR" id="PIRSR601461-2"/>
    </source>
</evidence>
<sequence>MLATVILLQLTLWVASIHAFYPFIPQWQCEENHICEDGTLPGNSKPRSTVTYKLSQRARNENVDPSTRAVQEASRLLRKYRPSRVIPSELTERDNKYSIVPPATPTNPNSAGIYQDGTDFCYFLQIGIGSAGKPMFMLLDTGAGTTWVMGSNCGTDACAMHNSFGPKDSTTYTQTSKTFSISYGTGKVAGDLAQDKFAVGGLDVSMTFGVANETSSDFTHFPFDGILGMSMSNGATDNFLKVMKDSKKLASTTFAVSLSRSKDGSNTGEVTLGGVDPSKFTGNLGYTTVSDKAGGDWAIPMDDFAYDGKKAGVTGRLTYIDTGTTYNFGPPEDVAALHKLIPGAQSADGGLTYTVPCDSTKVLSVSFSGVAYTISPADWMSPPSGDTCTSNFYGQAVVEGAWLLGDTFIKNVYAVFDVDKTRIGFAAKPASESTSVKTPATTSSTEATPSSTASSQGSASSPLTTISPVAPVTGSSAAASPMPGLSGHETSSTVDAPTAQTAVSSATPTATASSPGDQLHGTRYSAIICIVAVIAIVS</sequence>